<comment type="caution">
    <text evidence="1">The sequence shown here is derived from an EMBL/GenBank/DDBJ whole genome shotgun (WGS) entry which is preliminary data.</text>
</comment>
<dbReference type="RefSeq" id="WP_232891203.1">
    <property type="nucleotide sequence ID" value="NZ_JAJSPM010000009.1"/>
</dbReference>
<sequence>MFKKIDGIKQKNRETIIKAITELDAVTYETVSTSLAQKLAEGTLKLDHSTYKPADATTVMPNGVGRYLLYDHPDKSNPFSIWVFAFAPRQKTTIHDHKYKGTVTVLEGPVSEKYYQPTSECSAQLVNRVDRYQFHSNRDDLSGVFVHQLKRRKALGEGVSVTLHIYNMEAYLVNLEGKQTDRRNLNIIYSKDKTINKENIPSYAEAHPECKPSF</sequence>
<gene>
    <name evidence="1" type="ORF">LXO92_14320</name>
</gene>
<keyword evidence="1" id="KW-0560">Oxidoreductase</keyword>
<dbReference type="Proteomes" id="UP001320170">
    <property type="component" value="Unassembled WGS sequence"/>
</dbReference>
<dbReference type="SUPFAM" id="SSF51182">
    <property type="entry name" value="RmlC-like cupins"/>
    <property type="match status" value="1"/>
</dbReference>
<dbReference type="InterPro" id="IPR014710">
    <property type="entry name" value="RmlC-like_jellyroll"/>
</dbReference>
<keyword evidence="1" id="KW-0223">Dioxygenase</keyword>
<organism evidence="1 2">
    <name type="scientific">Legionella resiliens</name>
    <dbReference type="NCBI Taxonomy" id="2905958"/>
    <lineage>
        <taxon>Bacteria</taxon>
        <taxon>Pseudomonadati</taxon>
        <taxon>Pseudomonadota</taxon>
        <taxon>Gammaproteobacteria</taxon>
        <taxon>Legionellales</taxon>
        <taxon>Legionellaceae</taxon>
        <taxon>Legionella</taxon>
    </lineage>
</organism>
<dbReference type="GO" id="GO:0051213">
    <property type="term" value="F:dioxygenase activity"/>
    <property type="evidence" value="ECO:0007669"/>
    <property type="project" value="UniProtKB-KW"/>
</dbReference>
<dbReference type="EMBL" id="JAJTND010000005">
    <property type="protein sequence ID" value="MCE3533546.1"/>
    <property type="molecule type" value="Genomic_DNA"/>
</dbReference>
<proteinExistence type="predicted"/>
<dbReference type="Gene3D" id="2.60.120.10">
    <property type="entry name" value="Jelly Rolls"/>
    <property type="match status" value="1"/>
</dbReference>
<name>A0ABS8X7R6_9GAMM</name>
<keyword evidence="2" id="KW-1185">Reference proteome</keyword>
<evidence type="ECO:0000313" key="2">
    <source>
        <dbReference type="Proteomes" id="UP001320170"/>
    </source>
</evidence>
<accession>A0ABS8X7R6</accession>
<protein>
    <submittedName>
        <fullName evidence="1">Cysteine dioxygenase</fullName>
    </submittedName>
</protein>
<dbReference type="InterPro" id="IPR011051">
    <property type="entry name" value="RmlC_Cupin_sf"/>
</dbReference>
<evidence type="ECO:0000313" key="1">
    <source>
        <dbReference type="EMBL" id="MCE3533546.1"/>
    </source>
</evidence>
<reference evidence="1 2" key="1">
    <citation type="journal article" date="2024" name="Pathogens">
        <title>Characterization of a Novel Species of Legionella Isolated from a Healthcare Facility: Legionella resiliens sp. nov.</title>
        <authorList>
            <person name="Cristino S."/>
            <person name="Pascale M.R."/>
            <person name="Marino F."/>
            <person name="Derelitto C."/>
            <person name="Salaris S."/>
            <person name="Orsini M."/>
            <person name="Squarzoni S."/>
            <person name="Grottola A."/>
            <person name="Girolamini L."/>
        </authorList>
    </citation>
    <scope>NUCLEOTIDE SEQUENCE [LARGE SCALE GENOMIC DNA]</scope>
    <source>
        <strain evidence="1 2">8cVS16</strain>
    </source>
</reference>